<dbReference type="RefSeq" id="XP_045958498.1">
    <property type="nucleotide sequence ID" value="XM_046100033.1"/>
</dbReference>
<name>A0A9P8ZXK8_9PEZI</name>
<feature type="region of interest" description="Disordered" evidence="1">
    <location>
        <begin position="1"/>
        <end position="38"/>
    </location>
</feature>
<keyword evidence="2" id="KW-0472">Membrane</keyword>
<accession>A0A9P8ZXK8</accession>
<dbReference type="GeneID" id="70128925"/>
<protein>
    <recommendedName>
        <fullName evidence="5">Apple domain-containing protein</fullName>
    </recommendedName>
</protein>
<keyword evidence="2" id="KW-0812">Transmembrane</keyword>
<sequence>MSSEQPHRQQQQQYPYNPYEQKQQEAPGYVNRNDHSTPQPIAAEYAAWSNAKLEQPLPQWYKPPSGQAYDGIERAHNWVTDQLPLTASPPPTAKTPFSEYGSTVGGATVGSYPFYSASPAQPESTPRKPNDRICGVKTNVFFIVLALGAFVLVAGIATGLAVGLALGKKSANTAAAPAETRQVGYFMLCASSSLTSTTTTQTTSTSATSTRVSPTPAFTGTITLGPVSCPRDNSSVYISQITSKPFNIECGHDYNSQGGAKDLSHQATTTFADCINLCGSKSSCVGVGWGIYQSIPTCWLKSALGAPNNSTSWYFARLQSLDQNNSTVDTRQWNDEDSSPSFDQ</sequence>
<dbReference type="Proteomes" id="UP000758603">
    <property type="component" value="Unassembled WGS sequence"/>
</dbReference>
<evidence type="ECO:0000256" key="2">
    <source>
        <dbReference type="SAM" id="Phobius"/>
    </source>
</evidence>
<dbReference type="AlphaFoldDB" id="A0A9P8ZXK8"/>
<dbReference type="EMBL" id="JAGPXC010000004">
    <property type="protein sequence ID" value="KAH6654228.1"/>
    <property type="molecule type" value="Genomic_DNA"/>
</dbReference>
<reference evidence="3" key="1">
    <citation type="journal article" date="2021" name="Nat. Commun.">
        <title>Genetic determinants of endophytism in the Arabidopsis root mycobiome.</title>
        <authorList>
            <person name="Mesny F."/>
            <person name="Miyauchi S."/>
            <person name="Thiergart T."/>
            <person name="Pickel B."/>
            <person name="Atanasova L."/>
            <person name="Karlsson M."/>
            <person name="Huettel B."/>
            <person name="Barry K.W."/>
            <person name="Haridas S."/>
            <person name="Chen C."/>
            <person name="Bauer D."/>
            <person name="Andreopoulos W."/>
            <person name="Pangilinan J."/>
            <person name="LaButti K."/>
            <person name="Riley R."/>
            <person name="Lipzen A."/>
            <person name="Clum A."/>
            <person name="Drula E."/>
            <person name="Henrissat B."/>
            <person name="Kohler A."/>
            <person name="Grigoriev I.V."/>
            <person name="Martin F.M."/>
            <person name="Hacquard S."/>
        </authorList>
    </citation>
    <scope>NUCLEOTIDE SEQUENCE</scope>
    <source>
        <strain evidence="3">MPI-SDFR-AT-0073</strain>
    </source>
</reference>
<keyword evidence="2" id="KW-1133">Transmembrane helix</keyword>
<gene>
    <name evidence="3" type="ORF">BKA67DRAFT_535559</name>
</gene>
<dbReference type="OrthoDB" id="3499003at2759"/>
<evidence type="ECO:0000313" key="4">
    <source>
        <dbReference type="Proteomes" id="UP000758603"/>
    </source>
</evidence>
<proteinExistence type="predicted"/>
<feature type="transmembrane region" description="Helical" evidence="2">
    <location>
        <begin position="140"/>
        <end position="166"/>
    </location>
</feature>
<dbReference type="Gene3D" id="3.50.4.10">
    <property type="entry name" value="Hepatocyte Growth Factor"/>
    <property type="match status" value="1"/>
</dbReference>
<feature type="compositionally biased region" description="Low complexity" evidence="1">
    <location>
        <begin position="8"/>
        <end position="25"/>
    </location>
</feature>
<keyword evidence="4" id="KW-1185">Reference proteome</keyword>
<evidence type="ECO:0008006" key="5">
    <source>
        <dbReference type="Google" id="ProtNLM"/>
    </source>
</evidence>
<evidence type="ECO:0000256" key="1">
    <source>
        <dbReference type="SAM" id="MobiDB-lite"/>
    </source>
</evidence>
<comment type="caution">
    <text evidence="3">The sequence shown here is derived from an EMBL/GenBank/DDBJ whole genome shotgun (WGS) entry which is preliminary data.</text>
</comment>
<evidence type="ECO:0000313" key="3">
    <source>
        <dbReference type="EMBL" id="KAH6654228.1"/>
    </source>
</evidence>
<organism evidence="3 4">
    <name type="scientific">Truncatella angustata</name>
    <dbReference type="NCBI Taxonomy" id="152316"/>
    <lineage>
        <taxon>Eukaryota</taxon>
        <taxon>Fungi</taxon>
        <taxon>Dikarya</taxon>
        <taxon>Ascomycota</taxon>
        <taxon>Pezizomycotina</taxon>
        <taxon>Sordariomycetes</taxon>
        <taxon>Xylariomycetidae</taxon>
        <taxon>Amphisphaeriales</taxon>
        <taxon>Sporocadaceae</taxon>
        <taxon>Truncatella</taxon>
    </lineage>
</organism>